<evidence type="ECO:0000256" key="4">
    <source>
        <dbReference type="ARBA" id="ARBA00022705"/>
    </source>
</evidence>
<evidence type="ECO:0000256" key="1">
    <source>
        <dbReference type="ARBA" id="ARBA00012417"/>
    </source>
</evidence>
<dbReference type="SUPFAM" id="SSF89550">
    <property type="entry name" value="PHP domain-like"/>
    <property type="match status" value="1"/>
</dbReference>
<dbReference type="NCBIfam" id="NF004226">
    <property type="entry name" value="PRK05673.1"/>
    <property type="match status" value="1"/>
</dbReference>
<feature type="domain" description="Polymerase/histidinol phosphatase N-terminal" evidence="7">
    <location>
        <begin position="14"/>
        <end position="81"/>
    </location>
</feature>
<dbReference type="SMART" id="SM00481">
    <property type="entry name" value="POLIIIAc"/>
    <property type="match status" value="1"/>
</dbReference>
<evidence type="ECO:0000256" key="5">
    <source>
        <dbReference type="ARBA" id="ARBA00022932"/>
    </source>
</evidence>
<dbReference type="InterPro" id="IPR041931">
    <property type="entry name" value="DNA_pol3_alpha_thumb_dom"/>
</dbReference>
<organism evidence="8">
    <name type="scientific">Corynebacterium glutamicum (strain R)</name>
    <dbReference type="NCBI Taxonomy" id="340322"/>
    <lineage>
        <taxon>Bacteria</taxon>
        <taxon>Bacillati</taxon>
        <taxon>Actinomycetota</taxon>
        <taxon>Actinomycetes</taxon>
        <taxon>Mycobacteriales</taxon>
        <taxon>Corynebacteriaceae</taxon>
        <taxon>Corynebacterium</taxon>
    </lineage>
</organism>
<keyword evidence="3" id="KW-0548">Nucleotidyltransferase</keyword>
<name>A0AB72VC46_CORGB</name>
<dbReference type="Proteomes" id="UP000006698">
    <property type="component" value="Chromosome"/>
</dbReference>
<dbReference type="EMBL" id="AP009044">
    <property type="protein sequence ID" value="BAF55010.1"/>
    <property type="molecule type" value="Genomic_DNA"/>
</dbReference>
<evidence type="ECO:0000313" key="8">
    <source>
        <dbReference type="EMBL" id="BAF55010.1"/>
    </source>
</evidence>
<dbReference type="Gene3D" id="1.10.10.1600">
    <property type="entry name" value="Bacterial DNA polymerase III alpha subunit, thumb domain"/>
    <property type="match status" value="1"/>
</dbReference>
<sequence>MARLSHMAKQSSFVHLHNHTEFSMLDGMAKIDMLADEVKAQGMPAVGITDHGNMYGSNPFYRKMTEMGIKPIIGIETYMAPESRFKKERVRWGEPHQKSDDVSGSGAYLHQTMLAENTTGLRNLFYLSSMASYEGQLGKWPRMDADIIAERAEGIIATTGCPSGDVQTRLRLGQFDEALEAAAMWQDIYGRDNYFLELMDHGLDIETRVRSELLEIGRKLNLPPLVTNDCHYVLESQAQAHEAMLCVQTGKTLHDEDRFKFGGTGYYVKSAEQMRALWDDMVPDGCDNTLWIAERVQSYDEIWEEHSHDRMPIADVPEGHTPTSWLHHEVMAGLKDRFSGQQVPEDYIERAEYEISVIDMKGYPSYFLIVAELIKHARSIGIRVGPGRGSAAGALVAYALTITNIDPMEHGLLFERFLNPERPSAPDIDIDFDDRRRGEMIRYAADRWGEDKIAQVITFGTVKTKQALKDSARVQMGQPGYQIADRVIKELPPAIMAKDIPLSGITDPDHPRFNEAGAVRQLIETDPDVKRIYDTARGLEGVVRQSGVHACAVIMSSVPLLDCIPMWKRPADGALITGWDYPACEAIGLLKMDFLGLRNLTVIGDAIENIKANRDGEVLDLENLAIEDEETYKLLGRGETLGVFQLDGGGMQELLKRMQPTGFNDIVAALALYRPGPMGVNAHWDYADRKNGRKPITPIHPELEEALEEILGETYGLIVYQEQIMRISQKVANYTAGQADGFRKAMGKKKPEVLEKEFANFEGGMKANGYSDAAIKTLWDTILPFAGYAFNKSHAAGYGLVSFWTAYLKAHYAPEYMAALLTSVGDNKDKSAIYLSDCRHLGIRVLSPDINESSLNFLPVGTDIRYGLGAIRNVGAEVVDSILDTRKEKGLFKDFSDYLDKIDTLPCNKRITESLIKGGAFDSLGHARKGLMLVFEDAVDSVIATKKAADKGQFDLFAAFDSDNNDDVASFFQITVPDDEWDRKHELALEREMLGLYVSGHPLDGYEDAIAAQVDTALTTIVAGELKHGAEVTVGGIISGVDRRFSKKDGSPWAIVTIEDHNGASVELLVFNKVYSIVGSMIVEDNIILAKAHISIRDDRMSLFCDDLRVPELGPGNGQGLPLRLSMRTDQCTMSNIAKLKQVLVDNKGESDVYLNLIDGDNSTVMILGDHLRVNRSASLMGDLKATMGPGILG</sequence>
<dbReference type="NCBIfam" id="TIGR00594">
    <property type="entry name" value="polc"/>
    <property type="match status" value="1"/>
</dbReference>
<keyword evidence="2" id="KW-0808">Transferase</keyword>
<dbReference type="Pfam" id="PF07733">
    <property type="entry name" value="DNA_pol3_alpha"/>
    <property type="match status" value="1"/>
</dbReference>
<gene>
    <name evidence="8" type="ordered locus">cgR_2013</name>
</gene>
<keyword evidence="4" id="KW-0235">DNA replication</keyword>
<dbReference type="Pfam" id="PF14579">
    <property type="entry name" value="HHH_6"/>
    <property type="match status" value="1"/>
</dbReference>
<evidence type="ECO:0000256" key="2">
    <source>
        <dbReference type="ARBA" id="ARBA00022679"/>
    </source>
</evidence>
<dbReference type="CDD" id="cd12113">
    <property type="entry name" value="PHP_PolIIIA_DnaE3"/>
    <property type="match status" value="1"/>
</dbReference>
<dbReference type="KEGG" id="cgt:cgR_2013"/>
<dbReference type="PANTHER" id="PTHR32294">
    <property type="entry name" value="DNA POLYMERASE III SUBUNIT ALPHA"/>
    <property type="match status" value="1"/>
</dbReference>
<dbReference type="GO" id="GO:0008408">
    <property type="term" value="F:3'-5' exonuclease activity"/>
    <property type="evidence" value="ECO:0007669"/>
    <property type="project" value="InterPro"/>
</dbReference>
<evidence type="ECO:0000256" key="3">
    <source>
        <dbReference type="ARBA" id="ARBA00022695"/>
    </source>
</evidence>
<comment type="catalytic activity">
    <reaction evidence="6">
        <text>DNA(n) + a 2'-deoxyribonucleoside 5'-triphosphate = DNA(n+1) + diphosphate</text>
        <dbReference type="Rhea" id="RHEA:22508"/>
        <dbReference type="Rhea" id="RHEA-COMP:17339"/>
        <dbReference type="Rhea" id="RHEA-COMP:17340"/>
        <dbReference type="ChEBI" id="CHEBI:33019"/>
        <dbReference type="ChEBI" id="CHEBI:61560"/>
        <dbReference type="ChEBI" id="CHEBI:173112"/>
        <dbReference type="EC" id="2.7.7.7"/>
    </reaction>
</comment>
<dbReference type="Pfam" id="PF17657">
    <property type="entry name" value="DNA_pol3_finger"/>
    <property type="match status" value="1"/>
</dbReference>
<reference evidence="8" key="1">
    <citation type="journal article" date="2007" name="Microbiology">
        <title>Comparative analysis of the Corynebacterium glutamicum group and complete genome sequence of strain R.</title>
        <authorList>
            <person name="Yukawa H."/>
            <person name="Omumasaba C.A."/>
            <person name="Nonaka H."/>
            <person name="Kos P."/>
            <person name="Okai N."/>
            <person name="Suzuki N."/>
            <person name="Suda M."/>
            <person name="Tsuge Y."/>
            <person name="Watanabe J."/>
            <person name="Ikeda Y."/>
            <person name="Vertes A.A."/>
            <person name="Inui M."/>
        </authorList>
    </citation>
    <scope>NUCLEOTIDE SEQUENCE</scope>
    <source>
        <strain evidence="8">R</strain>
    </source>
</reference>
<dbReference type="InterPro" id="IPR004805">
    <property type="entry name" value="DnaE2/DnaE/PolC"/>
</dbReference>
<protein>
    <recommendedName>
        <fullName evidence="1">DNA-directed DNA polymerase</fullName>
        <ecNumber evidence="1">2.7.7.7</ecNumber>
    </recommendedName>
</protein>
<dbReference type="GO" id="GO:0006260">
    <property type="term" value="P:DNA replication"/>
    <property type="evidence" value="ECO:0007669"/>
    <property type="project" value="UniProtKB-KW"/>
</dbReference>
<dbReference type="PANTHER" id="PTHR32294:SF0">
    <property type="entry name" value="DNA POLYMERASE III SUBUNIT ALPHA"/>
    <property type="match status" value="1"/>
</dbReference>
<dbReference type="InterPro" id="IPR003141">
    <property type="entry name" value="Pol/His_phosphatase_N"/>
</dbReference>
<dbReference type="GO" id="GO:0003887">
    <property type="term" value="F:DNA-directed DNA polymerase activity"/>
    <property type="evidence" value="ECO:0007669"/>
    <property type="project" value="UniProtKB-KW"/>
</dbReference>
<proteinExistence type="predicted"/>
<dbReference type="Pfam" id="PF02811">
    <property type="entry name" value="PHP"/>
    <property type="match status" value="1"/>
</dbReference>
<dbReference type="InterPro" id="IPR004013">
    <property type="entry name" value="PHP_dom"/>
</dbReference>
<dbReference type="Gene3D" id="3.20.20.140">
    <property type="entry name" value="Metal-dependent hydrolases"/>
    <property type="match status" value="1"/>
</dbReference>
<dbReference type="AlphaFoldDB" id="A0AB72VC46"/>
<dbReference type="InterPro" id="IPR016195">
    <property type="entry name" value="Pol/histidinol_Pase-like"/>
</dbReference>
<dbReference type="CDD" id="cd04485">
    <property type="entry name" value="DnaE_OBF"/>
    <property type="match status" value="1"/>
</dbReference>
<dbReference type="InterPro" id="IPR040982">
    <property type="entry name" value="DNA_pol3_finger"/>
</dbReference>
<evidence type="ECO:0000259" key="7">
    <source>
        <dbReference type="SMART" id="SM00481"/>
    </source>
</evidence>
<evidence type="ECO:0000256" key="6">
    <source>
        <dbReference type="ARBA" id="ARBA00049244"/>
    </source>
</evidence>
<dbReference type="InterPro" id="IPR029460">
    <property type="entry name" value="DNAPol_HHH"/>
</dbReference>
<dbReference type="EC" id="2.7.7.7" evidence="1"/>
<keyword evidence="5" id="KW-0239">DNA-directed DNA polymerase</keyword>
<dbReference type="InterPro" id="IPR011708">
    <property type="entry name" value="DNA_pol3_alpha_NTPase_dom"/>
</dbReference>
<dbReference type="Gene3D" id="1.10.150.870">
    <property type="match status" value="1"/>
</dbReference>
<accession>A0AB72VC46</accession>